<gene>
    <name evidence="2" type="ORF">UFOPK4080_00643</name>
</gene>
<evidence type="ECO:0000313" key="2">
    <source>
        <dbReference type="EMBL" id="CAB4337293.1"/>
    </source>
</evidence>
<accession>A0A6J5ZCL6</accession>
<feature type="compositionally biased region" description="Pro residues" evidence="1">
    <location>
        <begin position="89"/>
        <end position="99"/>
    </location>
</feature>
<protein>
    <submittedName>
        <fullName evidence="2">Unannotated protein</fullName>
    </submittedName>
</protein>
<organism evidence="2">
    <name type="scientific">freshwater metagenome</name>
    <dbReference type="NCBI Taxonomy" id="449393"/>
    <lineage>
        <taxon>unclassified sequences</taxon>
        <taxon>metagenomes</taxon>
        <taxon>ecological metagenomes</taxon>
    </lineage>
</organism>
<evidence type="ECO:0000256" key="1">
    <source>
        <dbReference type="SAM" id="MobiDB-lite"/>
    </source>
</evidence>
<feature type="region of interest" description="Disordered" evidence="1">
    <location>
        <begin position="86"/>
        <end position="114"/>
    </location>
</feature>
<proteinExistence type="predicted"/>
<reference evidence="2" key="1">
    <citation type="submission" date="2020-05" db="EMBL/GenBank/DDBJ databases">
        <authorList>
            <person name="Chiriac C."/>
            <person name="Salcher M."/>
            <person name="Ghai R."/>
            <person name="Kavagutti S V."/>
        </authorList>
    </citation>
    <scope>NUCLEOTIDE SEQUENCE</scope>
</reference>
<sequence>MDLYKLSMEQFKKDRDLFNVAVRERNQKMKAIYQTFDAAIRKARQDSKVAMQAALKPEQKSAINSNLKSVIAAAVIAREDAIEALGEPPIAPTEPPRPPKNFNGEKNGAEKKRR</sequence>
<name>A0A6J5ZCL6_9ZZZZ</name>
<dbReference type="EMBL" id="CAESAG010000086">
    <property type="protein sequence ID" value="CAB4337293.1"/>
    <property type="molecule type" value="Genomic_DNA"/>
</dbReference>
<dbReference type="AlphaFoldDB" id="A0A6J5ZCL6"/>